<evidence type="ECO:0000313" key="4">
    <source>
        <dbReference type="Proteomes" id="UP000199048"/>
    </source>
</evidence>
<dbReference type="Proteomes" id="UP000199048">
    <property type="component" value="Unassembled WGS sequence"/>
</dbReference>
<dbReference type="PANTHER" id="PTHR46401:SF2">
    <property type="entry name" value="GLYCOSYLTRANSFERASE WBBK-RELATED"/>
    <property type="match status" value="1"/>
</dbReference>
<reference evidence="4" key="1">
    <citation type="submission" date="2016-10" db="EMBL/GenBank/DDBJ databases">
        <authorList>
            <person name="Varghese N."/>
            <person name="Submissions S."/>
        </authorList>
    </citation>
    <scope>NUCLEOTIDE SEQUENCE [LARGE SCALE GENOMIC DNA]</scope>
    <source>
        <strain evidence="4">BL36</strain>
    </source>
</reference>
<dbReference type="GO" id="GO:0009103">
    <property type="term" value="P:lipopolysaccharide biosynthetic process"/>
    <property type="evidence" value="ECO:0007669"/>
    <property type="project" value="TreeGrafter"/>
</dbReference>
<protein>
    <submittedName>
        <fullName evidence="3">Glycosyltransferase involved in cell wall bisynthesis</fullName>
    </submittedName>
</protein>
<dbReference type="Pfam" id="PF00534">
    <property type="entry name" value="Glycos_transf_1"/>
    <property type="match status" value="1"/>
</dbReference>
<sequence>MDLLKAMIQQSPDIEYNVILNNNITGLIEEIKSELLPHLPVDKIYQFGTFDNSSYNDNNHNRTVSAELLREKFICDLNPDVLHITSLIEGLSDNVVTSVGRLEAGYPTAVTLYDLIPAKFPQSYLQNNTARQHYIEKVNYLRKAELLLAISEYSKTEFYEFFPDYRGSIVNVRGGVDSKFRHIESETVEYRFFATKYGLHKFILYTASYDERKNQRKLIEAYSLLSSKIREEYKLVFIGNGWPEIYKNLRLYATELGLKSDQIVFTGHISEHLLIELYSRCSLFAFVSLAEGLGLPILEAMACHAPVIASNTTCLPEVVDNPNALFDPRCARDIADTITRVLGSELEAEKLIAHGSAQVAKFTWDQSASVALRAIHSIVNGSRPYQVRTLDARRSLFEKVPAKLSREEKGILSRIVTKNEIETDTNWATEADFKLGWVSTWNSKCGIATYSEHITTHCDRHVVPIAPFNQPRELSELTRTLNRGWNIDDNADLSGILRIIKQKKLDALMIQVNYGLFKFPSLASLIHALFAEQIPTFVTFHSTVDPKASGNTNRLGALSKALVLADKIFVHSKNDIDRLKRIGVSKNVSLLPHGMNSFELLDRLPPAHSRSVAAYGFFLPNKGFRELIEAAAIAEAANQPFNLILVCSNYGDDAGISTSEIQAARNLAKDLGISGKVDFVTEFLSDERSVELLSFANLIVYPYQQSGESASGAVRFGIAAGRPVAVTPLSIFDDVSSLTHTLPGTDPHSLQSGINDLLQQIETNAEPVRSTTRRAEQWRKNSDYRHISHYIMRQVRLSLARNWIEFAKPPIATLPTQAGTKLGDRIRSTGSEGVVVYGPYIEIPSGMYKLELYLEKLHLQDENCSIKITSDFGTNSILNFSITSETTPVVSEMFFTETPLSNVEVVVHCSDGSIIDVFGYCLYRRL</sequence>
<keyword evidence="1 3" id="KW-0808">Transferase</keyword>
<dbReference type="RefSeq" id="WP_167367869.1">
    <property type="nucleotide sequence ID" value="NZ_FOTK01000058.1"/>
</dbReference>
<dbReference type="SUPFAM" id="SSF53756">
    <property type="entry name" value="UDP-Glycosyltransferase/glycogen phosphorylase"/>
    <property type="match status" value="2"/>
</dbReference>
<accession>A0A1I4TS08</accession>
<feature type="domain" description="Glycosyl transferase family 1" evidence="2">
    <location>
        <begin position="193"/>
        <end position="354"/>
    </location>
</feature>
<dbReference type="CDD" id="cd03809">
    <property type="entry name" value="GT4_MtfB-like"/>
    <property type="match status" value="1"/>
</dbReference>
<dbReference type="Gene3D" id="3.40.50.2000">
    <property type="entry name" value="Glycogen Phosphorylase B"/>
    <property type="match status" value="4"/>
</dbReference>
<proteinExistence type="predicted"/>
<dbReference type="InterPro" id="IPR001296">
    <property type="entry name" value="Glyco_trans_1"/>
</dbReference>
<keyword evidence="4" id="KW-1185">Reference proteome</keyword>
<gene>
    <name evidence="3" type="ORF">SAMN05192568_10584</name>
</gene>
<dbReference type="STRING" id="582667.SAMN05192568_10584"/>
<organism evidence="3 4">
    <name type="scientific">Methylobacterium pseudosasicola</name>
    <dbReference type="NCBI Taxonomy" id="582667"/>
    <lineage>
        <taxon>Bacteria</taxon>
        <taxon>Pseudomonadati</taxon>
        <taxon>Pseudomonadota</taxon>
        <taxon>Alphaproteobacteria</taxon>
        <taxon>Hyphomicrobiales</taxon>
        <taxon>Methylobacteriaceae</taxon>
        <taxon>Methylobacterium</taxon>
    </lineage>
</organism>
<dbReference type="GO" id="GO:0016757">
    <property type="term" value="F:glycosyltransferase activity"/>
    <property type="evidence" value="ECO:0007669"/>
    <property type="project" value="InterPro"/>
</dbReference>
<name>A0A1I4TS08_9HYPH</name>
<evidence type="ECO:0000256" key="1">
    <source>
        <dbReference type="ARBA" id="ARBA00022679"/>
    </source>
</evidence>
<evidence type="ECO:0000259" key="2">
    <source>
        <dbReference type="Pfam" id="PF00534"/>
    </source>
</evidence>
<dbReference type="PANTHER" id="PTHR46401">
    <property type="entry name" value="GLYCOSYLTRANSFERASE WBBK-RELATED"/>
    <property type="match status" value="1"/>
</dbReference>
<dbReference type="AlphaFoldDB" id="A0A1I4TS08"/>
<dbReference type="EMBL" id="FOTK01000058">
    <property type="protein sequence ID" value="SFM79534.1"/>
    <property type="molecule type" value="Genomic_DNA"/>
</dbReference>
<evidence type="ECO:0000313" key="3">
    <source>
        <dbReference type="EMBL" id="SFM79534.1"/>
    </source>
</evidence>